<evidence type="ECO:0000313" key="1">
    <source>
        <dbReference type="EMBL" id="RNA03552.1"/>
    </source>
</evidence>
<gene>
    <name evidence="1" type="ORF">BpHYR1_001574</name>
</gene>
<sequence>MQKKKLTKLKREKDNLNSKTLQTKPLDDFLIFSIPSFTATGCDLRVSPVSIRAHLCGQKIFPPNKKIKINIKTLNIVAKYVQKEFQNKKKKD</sequence>
<evidence type="ECO:0000313" key="2">
    <source>
        <dbReference type="Proteomes" id="UP000276133"/>
    </source>
</evidence>
<dbReference type="Proteomes" id="UP000276133">
    <property type="component" value="Unassembled WGS sequence"/>
</dbReference>
<dbReference type="EMBL" id="REGN01008449">
    <property type="protein sequence ID" value="RNA03552.1"/>
    <property type="molecule type" value="Genomic_DNA"/>
</dbReference>
<proteinExistence type="predicted"/>
<accession>A0A3M7PWH9</accession>
<comment type="caution">
    <text evidence="1">The sequence shown here is derived from an EMBL/GenBank/DDBJ whole genome shotgun (WGS) entry which is preliminary data.</text>
</comment>
<reference evidence="1 2" key="1">
    <citation type="journal article" date="2018" name="Sci. Rep.">
        <title>Genomic signatures of local adaptation to the degree of environmental predictability in rotifers.</title>
        <authorList>
            <person name="Franch-Gras L."/>
            <person name="Hahn C."/>
            <person name="Garcia-Roger E.M."/>
            <person name="Carmona M.J."/>
            <person name="Serra M."/>
            <person name="Gomez A."/>
        </authorList>
    </citation>
    <scope>NUCLEOTIDE SEQUENCE [LARGE SCALE GENOMIC DNA]</scope>
    <source>
        <strain evidence="1">HYR1</strain>
    </source>
</reference>
<name>A0A3M7PWH9_BRAPC</name>
<dbReference type="AlphaFoldDB" id="A0A3M7PWH9"/>
<protein>
    <submittedName>
        <fullName evidence="1">Uncharacterized protein</fullName>
    </submittedName>
</protein>
<organism evidence="1 2">
    <name type="scientific">Brachionus plicatilis</name>
    <name type="common">Marine rotifer</name>
    <name type="synonym">Brachionus muelleri</name>
    <dbReference type="NCBI Taxonomy" id="10195"/>
    <lineage>
        <taxon>Eukaryota</taxon>
        <taxon>Metazoa</taxon>
        <taxon>Spiralia</taxon>
        <taxon>Gnathifera</taxon>
        <taxon>Rotifera</taxon>
        <taxon>Eurotatoria</taxon>
        <taxon>Monogononta</taxon>
        <taxon>Pseudotrocha</taxon>
        <taxon>Ploima</taxon>
        <taxon>Brachionidae</taxon>
        <taxon>Brachionus</taxon>
    </lineage>
</organism>
<keyword evidence="2" id="KW-1185">Reference proteome</keyword>